<evidence type="ECO:0000313" key="1">
    <source>
        <dbReference type="EMBL" id="KAJ8118936.1"/>
    </source>
</evidence>
<comment type="caution">
    <text evidence="1">The sequence shown here is derived from an EMBL/GenBank/DDBJ whole genome shotgun (WGS) entry which is preliminary data.</text>
</comment>
<reference evidence="1" key="1">
    <citation type="submission" date="2022-11" db="EMBL/GenBank/DDBJ databases">
        <title>Genome Sequence of Nemania bipapillata.</title>
        <authorList>
            <person name="Buettner E."/>
        </authorList>
    </citation>
    <scope>NUCLEOTIDE SEQUENCE</scope>
    <source>
        <strain evidence="1">CP14</strain>
    </source>
</reference>
<sequence length="256" mass="29928">MQRRSRNPSSRVSARDVAIRELGPRMIEGCCYEAERVDRVGSCLQQLRLAITEQLHSHLSAVIEQLQGTSRLLRGLADKSQVYLPHVMIDYLNVILPCLSRSLRDIMGYYEDKSMNKEHRWRAMYHGMSKELQGTTLPARFVMYNQFLQQLDFMLTRDPNFDVNAMEALRSRILQLREARHIDPPTPTPTDFARRNNALDFWGQETESHWAEAIFTQPFPSRREFRNRGKSDIYGPLHKMGQLPHFDNNVQILVKR</sequence>
<organism evidence="1 2">
    <name type="scientific">Nemania bipapillata</name>
    <dbReference type="NCBI Taxonomy" id="110536"/>
    <lineage>
        <taxon>Eukaryota</taxon>
        <taxon>Fungi</taxon>
        <taxon>Dikarya</taxon>
        <taxon>Ascomycota</taxon>
        <taxon>Pezizomycotina</taxon>
        <taxon>Sordariomycetes</taxon>
        <taxon>Xylariomycetidae</taxon>
        <taxon>Xylariales</taxon>
        <taxon>Xylariaceae</taxon>
        <taxon>Nemania</taxon>
    </lineage>
</organism>
<protein>
    <submittedName>
        <fullName evidence="1">Uncharacterized protein</fullName>
    </submittedName>
</protein>
<dbReference type="Proteomes" id="UP001153334">
    <property type="component" value="Unassembled WGS sequence"/>
</dbReference>
<gene>
    <name evidence="1" type="ORF">ONZ43_g3895</name>
</gene>
<dbReference type="EMBL" id="JAPESX010000974">
    <property type="protein sequence ID" value="KAJ8118936.1"/>
    <property type="molecule type" value="Genomic_DNA"/>
</dbReference>
<evidence type="ECO:0000313" key="2">
    <source>
        <dbReference type="Proteomes" id="UP001153334"/>
    </source>
</evidence>
<name>A0ACC2IUQ3_9PEZI</name>
<accession>A0ACC2IUQ3</accession>
<proteinExistence type="predicted"/>
<keyword evidence="2" id="KW-1185">Reference proteome</keyword>